<feature type="compositionally biased region" description="Basic and acidic residues" evidence="1">
    <location>
        <begin position="428"/>
        <end position="439"/>
    </location>
</feature>
<dbReference type="PANTHER" id="PTHR32108:SF5">
    <property type="entry name" value="DYNACTIN SUBUNIT 1-LIKE"/>
    <property type="match status" value="1"/>
</dbReference>
<organism evidence="2 3">
    <name type="scientific">Gossypium australe</name>
    <dbReference type="NCBI Taxonomy" id="47621"/>
    <lineage>
        <taxon>Eukaryota</taxon>
        <taxon>Viridiplantae</taxon>
        <taxon>Streptophyta</taxon>
        <taxon>Embryophyta</taxon>
        <taxon>Tracheophyta</taxon>
        <taxon>Spermatophyta</taxon>
        <taxon>Magnoliopsida</taxon>
        <taxon>eudicotyledons</taxon>
        <taxon>Gunneridae</taxon>
        <taxon>Pentapetalae</taxon>
        <taxon>rosids</taxon>
        <taxon>malvids</taxon>
        <taxon>Malvales</taxon>
        <taxon>Malvaceae</taxon>
        <taxon>Malvoideae</taxon>
        <taxon>Gossypium</taxon>
    </lineage>
</organism>
<keyword evidence="3" id="KW-1185">Reference proteome</keyword>
<dbReference type="PANTHER" id="PTHR32108">
    <property type="entry name" value="DNA-DIRECTED RNA POLYMERASE SUBUNIT ALPHA"/>
    <property type="match status" value="1"/>
</dbReference>
<evidence type="ECO:0000313" key="3">
    <source>
        <dbReference type="Proteomes" id="UP000325315"/>
    </source>
</evidence>
<protein>
    <submittedName>
        <fullName evidence="2">Uncharacterized protein</fullName>
    </submittedName>
</protein>
<comment type="caution">
    <text evidence="2">The sequence shown here is derived from an EMBL/GenBank/DDBJ whole genome shotgun (WGS) entry which is preliminary data.</text>
</comment>
<dbReference type="CDD" id="cd00303">
    <property type="entry name" value="retropepsin_like"/>
    <property type="match status" value="1"/>
</dbReference>
<feature type="compositionally biased region" description="Polar residues" evidence="1">
    <location>
        <begin position="414"/>
        <end position="423"/>
    </location>
</feature>
<dbReference type="InterPro" id="IPR021109">
    <property type="entry name" value="Peptidase_aspartic_dom_sf"/>
</dbReference>
<proteinExistence type="predicted"/>
<sequence>MRYDPASARIEHVKGKTLTVEHKKEKKARLESPINEPVTENKAKEFLKFLKHSEYSIVEQLHKQPTRISALALLLSSKTHRSALMNVLNETYVTDDISVNKLDRLVNNLNADNFIFFNDDEIPPGGMRSTKALHTTTRSKGYTLPRVLINNGSALNVLPLSTLNRLPVDSSHIKTCQNIVRALDGTEMRVGRIQIPLLIGLNTYEIDFLVIDIKPSYNCLSGRPWIHSVGAMSSSLHQKLKSVTQDQLVTINTKEGIIESVISDAPYIGADEEVIECSFLSLEFVNATFIVEGNKIRVPKISKTTRMGLQLTVGTQKIPLRKSQGTNADGKQDFFGLGYKPYARQKKNELKMKKERKRARLKRPEGMSGNLSINAISEEGIRENLSVICPYIPGSVLNNWTAEKILSPYINDMSDATTDSESPFEQDMCPKEPQDFEDD</sequence>
<name>A0A5B6VVT9_9ROSI</name>
<dbReference type="EMBL" id="SMMG02000005">
    <property type="protein sequence ID" value="KAA3473042.1"/>
    <property type="molecule type" value="Genomic_DNA"/>
</dbReference>
<feature type="region of interest" description="Disordered" evidence="1">
    <location>
        <begin position="413"/>
        <end position="439"/>
    </location>
</feature>
<dbReference type="Proteomes" id="UP000325315">
    <property type="component" value="Unassembled WGS sequence"/>
</dbReference>
<dbReference type="Gene3D" id="2.40.70.10">
    <property type="entry name" value="Acid Proteases"/>
    <property type="match status" value="1"/>
</dbReference>
<evidence type="ECO:0000256" key="1">
    <source>
        <dbReference type="SAM" id="MobiDB-lite"/>
    </source>
</evidence>
<dbReference type="AlphaFoldDB" id="A0A5B6VVT9"/>
<accession>A0A5B6VVT9</accession>
<reference evidence="2" key="1">
    <citation type="submission" date="2019-08" db="EMBL/GenBank/DDBJ databases">
        <authorList>
            <person name="Liu F."/>
        </authorList>
    </citation>
    <scope>NUCLEOTIDE SEQUENCE [LARGE SCALE GENOMIC DNA]</scope>
    <source>
        <strain evidence="2">PA1801</strain>
        <tissue evidence="2">Leaf</tissue>
    </source>
</reference>
<evidence type="ECO:0000313" key="2">
    <source>
        <dbReference type="EMBL" id="KAA3473042.1"/>
    </source>
</evidence>
<dbReference type="OrthoDB" id="1736143at2759"/>
<gene>
    <name evidence="2" type="ORF">EPI10_023453</name>
</gene>